<organism evidence="10 11">
    <name type="scientific">Sphingomonas floccifaciens</name>
    <dbReference type="NCBI Taxonomy" id="1844115"/>
    <lineage>
        <taxon>Bacteria</taxon>
        <taxon>Pseudomonadati</taxon>
        <taxon>Pseudomonadota</taxon>
        <taxon>Alphaproteobacteria</taxon>
        <taxon>Sphingomonadales</taxon>
        <taxon>Sphingomonadaceae</taxon>
        <taxon>Sphingomonas</taxon>
    </lineage>
</organism>
<feature type="domain" description="Bacterial sugar transferase" evidence="9">
    <location>
        <begin position="272"/>
        <end position="460"/>
    </location>
</feature>
<evidence type="ECO:0000256" key="5">
    <source>
        <dbReference type="ARBA" id="ARBA00022989"/>
    </source>
</evidence>
<name>A0ABW4N9A8_9SPHN</name>
<sequence>MTGLRSDARTLQVPAQRFAPPRWTAQTTRLVLYGVSLLLDTVAVAGAFLLTDSLLDQIWLPIPKFAFLMITLSLFVMFSISKESQSIETLKSPPLGVQRSVASLIAAFLVAMILIFLTQLGEQISRFGFVLFFAFAFGLLLVSRGIVTLATKMLLGHGIESTVLLLDGPKIDGERGMVVIDAAAAGLRPDLSQPASIARVAEVTEGFDRIIVACDDAQRATWSVFLQGARAGGEILVGTQQSIGAVGIGRCAMRDTLIVSRGPLSFSSQLLKRALDLAITVPLVIFIAPLLIGVAIAIKLESRGPVFFRQERVGQDNRNFRIYKFRSMRLEVLDATGARSASRDDDRISRVGRFIRRTSIDELPQLFNVILGDMSLVGPRPHALGSLAGSRLFWEVDPRYWQRHSLKPGMTGLAQIRGFRGATDNAVDLENRLQCDLEYLGSWSIWLDLQIMMSTFKVLVHHKAY</sequence>
<evidence type="ECO:0000256" key="1">
    <source>
        <dbReference type="ARBA" id="ARBA00004141"/>
    </source>
</evidence>
<proteinExistence type="inferred from homology"/>
<evidence type="ECO:0000259" key="9">
    <source>
        <dbReference type="Pfam" id="PF02397"/>
    </source>
</evidence>
<comment type="subcellular location">
    <subcellularLocation>
        <location evidence="1">Membrane</location>
        <topology evidence="1">Multi-pass membrane protein</topology>
    </subcellularLocation>
</comment>
<dbReference type="RefSeq" id="WP_380938852.1">
    <property type="nucleotide sequence ID" value="NZ_JBHUFC010000002.1"/>
</dbReference>
<feature type="transmembrane region" description="Helical" evidence="8">
    <location>
        <begin position="62"/>
        <end position="80"/>
    </location>
</feature>
<dbReference type="PANTHER" id="PTHR30576:SF0">
    <property type="entry name" value="UNDECAPRENYL-PHOSPHATE N-ACETYLGALACTOSAMINYL 1-PHOSPHATE TRANSFERASE-RELATED"/>
    <property type="match status" value="1"/>
</dbReference>
<keyword evidence="5 8" id="KW-1133">Transmembrane helix</keyword>
<comment type="similarity">
    <text evidence="2">Belongs to the bacterial sugar transferase family.</text>
</comment>
<keyword evidence="6 8" id="KW-0472">Membrane</keyword>
<feature type="transmembrane region" description="Helical" evidence="8">
    <location>
        <begin position="274"/>
        <end position="298"/>
    </location>
</feature>
<dbReference type="EMBL" id="JBHUFC010000002">
    <property type="protein sequence ID" value="MFD1786661.1"/>
    <property type="molecule type" value="Genomic_DNA"/>
</dbReference>
<feature type="transmembrane region" description="Helical" evidence="8">
    <location>
        <begin position="101"/>
        <end position="121"/>
    </location>
</feature>
<keyword evidence="11" id="KW-1185">Reference proteome</keyword>
<accession>A0ABW4N9A8</accession>
<evidence type="ECO:0000256" key="3">
    <source>
        <dbReference type="ARBA" id="ARBA00022679"/>
    </source>
</evidence>
<protein>
    <submittedName>
        <fullName evidence="10">Exopolysaccharide biosynthesis polyprenyl glycosylphosphotransferase</fullName>
    </submittedName>
</protein>
<dbReference type="InterPro" id="IPR017475">
    <property type="entry name" value="EPS_sugar_tfrase"/>
</dbReference>
<evidence type="ECO:0000256" key="6">
    <source>
        <dbReference type="ARBA" id="ARBA00023136"/>
    </source>
</evidence>
<dbReference type="Proteomes" id="UP001597283">
    <property type="component" value="Unassembled WGS sequence"/>
</dbReference>
<comment type="caution">
    <text evidence="10">The sequence shown here is derived from an EMBL/GenBank/DDBJ whole genome shotgun (WGS) entry which is preliminary data.</text>
</comment>
<evidence type="ECO:0000256" key="8">
    <source>
        <dbReference type="SAM" id="Phobius"/>
    </source>
</evidence>
<keyword evidence="4 8" id="KW-0812">Transmembrane</keyword>
<keyword evidence="3" id="KW-0808">Transferase</keyword>
<feature type="transmembrane region" description="Helical" evidence="8">
    <location>
        <begin position="30"/>
        <end position="50"/>
    </location>
</feature>
<dbReference type="PANTHER" id="PTHR30576">
    <property type="entry name" value="COLANIC BIOSYNTHESIS UDP-GLUCOSE LIPID CARRIER TRANSFERASE"/>
    <property type="match status" value="1"/>
</dbReference>
<evidence type="ECO:0000256" key="4">
    <source>
        <dbReference type="ARBA" id="ARBA00022692"/>
    </source>
</evidence>
<feature type="transmembrane region" description="Helical" evidence="8">
    <location>
        <begin position="127"/>
        <end position="147"/>
    </location>
</feature>
<dbReference type="Pfam" id="PF02397">
    <property type="entry name" value="Bac_transf"/>
    <property type="match status" value="1"/>
</dbReference>
<dbReference type="NCBIfam" id="TIGR03025">
    <property type="entry name" value="EPS_sugtrans"/>
    <property type="match status" value="1"/>
</dbReference>
<evidence type="ECO:0000256" key="7">
    <source>
        <dbReference type="ARBA" id="ARBA00023169"/>
    </source>
</evidence>
<dbReference type="InterPro" id="IPR003362">
    <property type="entry name" value="Bact_transf"/>
</dbReference>
<evidence type="ECO:0000256" key="2">
    <source>
        <dbReference type="ARBA" id="ARBA00006464"/>
    </source>
</evidence>
<evidence type="ECO:0000313" key="10">
    <source>
        <dbReference type="EMBL" id="MFD1786661.1"/>
    </source>
</evidence>
<evidence type="ECO:0000313" key="11">
    <source>
        <dbReference type="Proteomes" id="UP001597283"/>
    </source>
</evidence>
<keyword evidence="7" id="KW-0270">Exopolysaccharide synthesis</keyword>
<gene>
    <name evidence="10" type="ORF">ACFSC3_03650</name>
</gene>
<reference evidence="11" key="1">
    <citation type="journal article" date="2019" name="Int. J. Syst. Evol. Microbiol.">
        <title>The Global Catalogue of Microorganisms (GCM) 10K type strain sequencing project: providing services to taxonomists for standard genome sequencing and annotation.</title>
        <authorList>
            <consortium name="The Broad Institute Genomics Platform"/>
            <consortium name="The Broad Institute Genome Sequencing Center for Infectious Disease"/>
            <person name="Wu L."/>
            <person name="Ma J."/>
        </authorList>
    </citation>
    <scope>NUCLEOTIDE SEQUENCE [LARGE SCALE GENOMIC DNA]</scope>
    <source>
        <strain evidence="11">Q85</strain>
    </source>
</reference>